<dbReference type="RefSeq" id="WP_057864687.1">
    <property type="nucleotide sequence ID" value="NZ_AZEY01000066.1"/>
</dbReference>
<name>A0A0R1S956_9LACO</name>
<dbReference type="AlphaFoldDB" id="A0A0R1S956"/>
<dbReference type="Gene3D" id="3.30.2310.20">
    <property type="entry name" value="RelE-like"/>
    <property type="match status" value="1"/>
</dbReference>
<evidence type="ECO:0008006" key="3">
    <source>
        <dbReference type="Google" id="ProtNLM"/>
    </source>
</evidence>
<organism evidence="1 2">
    <name type="scientific">Lentilactobacillus diolivorans DSM 14421</name>
    <dbReference type="NCBI Taxonomy" id="1423739"/>
    <lineage>
        <taxon>Bacteria</taxon>
        <taxon>Bacillati</taxon>
        <taxon>Bacillota</taxon>
        <taxon>Bacilli</taxon>
        <taxon>Lactobacillales</taxon>
        <taxon>Lactobacillaceae</taxon>
        <taxon>Lentilactobacillus</taxon>
    </lineage>
</organism>
<accession>A0A0R1S956</accession>
<dbReference type="InterPro" id="IPR035093">
    <property type="entry name" value="RelE/ParE_toxin_dom_sf"/>
</dbReference>
<reference evidence="1 2" key="1">
    <citation type="journal article" date="2015" name="Genome Announc.">
        <title>Expanding the biotechnology potential of lactobacilli through comparative genomics of 213 strains and associated genera.</title>
        <authorList>
            <person name="Sun Z."/>
            <person name="Harris H.M."/>
            <person name="McCann A."/>
            <person name="Guo C."/>
            <person name="Argimon S."/>
            <person name="Zhang W."/>
            <person name="Yang X."/>
            <person name="Jeffery I.B."/>
            <person name="Cooney J.C."/>
            <person name="Kagawa T.F."/>
            <person name="Liu W."/>
            <person name="Song Y."/>
            <person name="Salvetti E."/>
            <person name="Wrobel A."/>
            <person name="Rasinkangas P."/>
            <person name="Parkhill J."/>
            <person name="Rea M.C."/>
            <person name="O'Sullivan O."/>
            <person name="Ritari J."/>
            <person name="Douillard F.P."/>
            <person name="Paul Ross R."/>
            <person name="Yang R."/>
            <person name="Briner A.E."/>
            <person name="Felis G.E."/>
            <person name="de Vos W.M."/>
            <person name="Barrangou R."/>
            <person name="Klaenhammer T.R."/>
            <person name="Caufield P.W."/>
            <person name="Cui Y."/>
            <person name="Zhang H."/>
            <person name="O'Toole P.W."/>
        </authorList>
    </citation>
    <scope>NUCLEOTIDE SEQUENCE [LARGE SCALE GENOMIC DNA]</scope>
    <source>
        <strain evidence="1 2">DSM 14421</strain>
    </source>
</reference>
<dbReference type="EMBL" id="AZEY01000066">
    <property type="protein sequence ID" value="KRL65535.1"/>
    <property type="molecule type" value="Genomic_DNA"/>
</dbReference>
<gene>
    <name evidence="1" type="ORF">FC85_GL000085</name>
</gene>
<dbReference type="PATRIC" id="fig|1423739.3.peg.91"/>
<evidence type="ECO:0000313" key="2">
    <source>
        <dbReference type="Proteomes" id="UP000052013"/>
    </source>
</evidence>
<proteinExistence type="predicted"/>
<sequence>MTDIIPTHQFKKQYKRVKRDPRWRPVFNGSVPFDTQHRSPWDYIINSFIKQKAIPEYFYPHLITPSKKIIQQLKRRVSFSNINIKVIELHFDGHNGNHLLIYSDVADYIYLLAIGTHNDLF</sequence>
<protein>
    <recommendedName>
        <fullName evidence="3">Replication associated protein</fullName>
    </recommendedName>
</protein>
<dbReference type="Proteomes" id="UP000052013">
    <property type="component" value="Unassembled WGS sequence"/>
</dbReference>
<dbReference type="STRING" id="1423739.FC85_GL000085"/>
<evidence type="ECO:0000313" key="1">
    <source>
        <dbReference type="EMBL" id="KRL65535.1"/>
    </source>
</evidence>
<comment type="caution">
    <text evidence="1">The sequence shown here is derived from an EMBL/GenBank/DDBJ whole genome shotgun (WGS) entry which is preliminary data.</text>
</comment>